<organism evidence="4 5">
    <name type="scientific">Mucor velutinosus</name>
    <dbReference type="NCBI Taxonomy" id="708070"/>
    <lineage>
        <taxon>Eukaryota</taxon>
        <taxon>Fungi</taxon>
        <taxon>Fungi incertae sedis</taxon>
        <taxon>Mucoromycota</taxon>
        <taxon>Mucoromycotina</taxon>
        <taxon>Mucoromycetes</taxon>
        <taxon>Mucorales</taxon>
        <taxon>Mucorineae</taxon>
        <taxon>Mucoraceae</taxon>
        <taxon>Mucor</taxon>
    </lineage>
</organism>
<dbReference type="InterPro" id="IPR032675">
    <property type="entry name" value="LRR_dom_sf"/>
</dbReference>
<dbReference type="PANTHER" id="PTHR45752">
    <property type="entry name" value="LEUCINE-RICH REPEAT-CONTAINING"/>
    <property type="match status" value="1"/>
</dbReference>
<protein>
    <submittedName>
        <fullName evidence="4">Uncharacterized protein</fullName>
    </submittedName>
</protein>
<proteinExistence type="predicted"/>
<dbReference type="PROSITE" id="PS51450">
    <property type="entry name" value="LRR"/>
    <property type="match status" value="4"/>
</dbReference>
<dbReference type="SMART" id="SM00369">
    <property type="entry name" value="LRR_TYP"/>
    <property type="match status" value="8"/>
</dbReference>
<feature type="compositionally biased region" description="Polar residues" evidence="3">
    <location>
        <begin position="367"/>
        <end position="376"/>
    </location>
</feature>
<dbReference type="GeneID" id="89947532"/>
<evidence type="ECO:0000256" key="1">
    <source>
        <dbReference type="ARBA" id="ARBA00022614"/>
    </source>
</evidence>
<dbReference type="AlphaFoldDB" id="A0AAN7D6G8"/>
<dbReference type="InterPro" id="IPR001611">
    <property type="entry name" value="Leu-rich_rpt"/>
</dbReference>
<dbReference type="Gene3D" id="3.80.10.10">
    <property type="entry name" value="Ribonuclease Inhibitor"/>
    <property type="match status" value="2"/>
</dbReference>
<feature type="region of interest" description="Disordered" evidence="3">
    <location>
        <begin position="367"/>
        <end position="387"/>
    </location>
</feature>
<evidence type="ECO:0000313" key="4">
    <source>
        <dbReference type="EMBL" id="KAK4511831.1"/>
    </source>
</evidence>
<dbReference type="PANTHER" id="PTHR45752:SF187">
    <property type="entry name" value="LEUCINE-RICH REPEAT AND IQ DOMAIN-CONTAINING PROTEIN 4"/>
    <property type="match status" value="1"/>
</dbReference>
<dbReference type="SUPFAM" id="SSF52058">
    <property type="entry name" value="L domain-like"/>
    <property type="match status" value="1"/>
</dbReference>
<sequence length="547" mass="62223">MAFSYLEGGKTLEGVSAIPSLDMIHHGSYFSYLSESSYSACSSMDDHGQQHQYQHQQLIMRRLGLSSEDFAQRLLASRNDHPYNMATLDASRNQISIIHPSLLSCFTHLTQLNLCCNHLSAIPEAILCLDQLQQLYLSENQIEAMPEAMPLCLTELTVLNLDSNRMNVLPESIGHWKKLREFRLGSEYGGNMIEVLPVSVSDMQALVELDLSFNDLQHVGTLQGLQNLKYLNLSHNRIKYLPILTDDCFQLNTLDVSDNLIRTIPHSTASSVLRLMRHGRLQVLNLSNNRLELVPTEMLDQTQTQVIIQGNPFTLSSLQHQNVIQDDNEEEEEDPTVIWQNETYTTVRDLIQTAIPMMDYHLYQNDQQEPPSMEESSATHHDPTEQDISIHQNQGQPIYLVHSLREIALRLLVLEGDQLLLSDVPEHLAEDIRENLHLCPHCRSPFIHEWVSTAQLRTYQSHRSVPRQVRFCGTACWLAYKDMLQQQALATQSEVHITQQRHNALTYIAQNGHVLEPGSFEWVMAASLAAAAQEEQADLLANAMMMM</sequence>
<keyword evidence="1" id="KW-0433">Leucine-rich repeat</keyword>
<dbReference type="EMBL" id="JASEJX010000025">
    <property type="protein sequence ID" value="KAK4511831.1"/>
    <property type="molecule type" value="Genomic_DNA"/>
</dbReference>
<keyword evidence="5" id="KW-1185">Reference proteome</keyword>
<dbReference type="Pfam" id="PF00560">
    <property type="entry name" value="LRR_1"/>
    <property type="match status" value="1"/>
</dbReference>
<evidence type="ECO:0000256" key="3">
    <source>
        <dbReference type="SAM" id="MobiDB-lite"/>
    </source>
</evidence>
<dbReference type="Pfam" id="PF13855">
    <property type="entry name" value="LRR_8"/>
    <property type="match status" value="2"/>
</dbReference>
<dbReference type="InterPro" id="IPR050715">
    <property type="entry name" value="LRR-SigEffector_domain"/>
</dbReference>
<keyword evidence="2" id="KW-0677">Repeat</keyword>
<dbReference type="RefSeq" id="XP_064678497.1">
    <property type="nucleotide sequence ID" value="XM_064823185.1"/>
</dbReference>
<dbReference type="InterPro" id="IPR003591">
    <property type="entry name" value="Leu-rich_rpt_typical-subtyp"/>
</dbReference>
<gene>
    <name evidence="4" type="ORF">ATC70_003830</name>
</gene>
<dbReference type="Proteomes" id="UP001304243">
    <property type="component" value="Unassembled WGS sequence"/>
</dbReference>
<dbReference type="SMART" id="SM00364">
    <property type="entry name" value="LRR_BAC"/>
    <property type="match status" value="6"/>
</dbReference>
<evidence type="ECO:0000256" key="2">
    <source>
        <dbReference type="ARBA" id="ARBA00022737"/>
    </source>
</evidence>
<reference evidence="4 5" key="1">
    <citation type="submission" date="2022-11" db="EMBL/GenBank/DDBJ databases">
        <title>Mucor velutinosus strain NIH1002 WGS.</title>
        <authorList>
            <person name="Subramanian P."/>
            <person name="Mullikin J.C."/>
            <person name="Segre J.A."/>
            <person name="Zelazny A.M."/>
        </authorList>
    </citation>
    <scope>NUCLEOTIDE SEQUENCE [LARGE SCALE GENOMIC DNA]</scope>
    <source>
        <strain evidence="4 5">NIH1002</strain>
    </source>
</reference>
<comment type="caution">
    <text evidence="4">The sequence shown here is derived from an EMBL/GenBank/DDBJ whole genome shotgun (WGS) entry which is preliminary data.</text>
</comment>
<name>A0AAN7D6G8_9FUNG</name>
<accession>A0AAN7D6G8</accession>
<evidence type="ECO:0000313" key="5">
    <source>
        <dbReference type="Proteomes" id="UP001304243"/>
    </source>
</evidence>